<name>A0ABM3REF7_SPIOL</name>
<sequence length="155" mass="17291">MSLLLMDHQILCLVMKIKMETGCLLEMFLRGMFSLKPASTWISEEISHPKKSNSKPKSNLDVVGSCDRKTQESTTKSKKAGLAYDAIQGLGPSCKYLQFIMTSAPDDIYDNTTIPLAASVWHSDFDQETYINASDIEEFLRGACLNISAIQVYIL</sequence>
<dbReference type="Proteomes" id="UP000813463">
    <property type="component" value="Chromosome 3"/>
</dbReference>
<dbReference type="GeneID" id="130468979"/>
<gene>
    <name evidence="3" type="primary">LOC130468979</name>
</gene>
<organism evidence="2 3">
    <name type="scientific">Spinacia oleracea</name>
    <name type="common">Spinach</name>
    <dbReference type="NCBI Taxonomy" id="3562"/>
    <lineage>
        <taxon>Eukaryota</taxon>
        <taxon>Viridiplantae</taxon>
        <taxon>Streptophyta</taxon>
        <taxon>Embryophyta</taxon>
        <taxon>Tracheophyta</taxon>
        <taxon>Spermatophyta</taxon>
        <taxon>Magnoliopsida</taxon>
        <taxon>eudicotyledons</taxon>
        <taxon>Gunneridae</taxon>
        <taxon>Pentapetalae</taxon>
        <taxon>Caryophyllales</taxon>
        <taxon>Chenopodiaceae</taxon>
        <taxon>Chenopodioideae</taxon>
        <taxon>Anserineae</taxon>
        <taxon>Spinacia</taxon>
    </lineage>
</organism>
<evidence type="ECO:0000313" key="2">
    <source>
        <dbReference type="Proteomes" id="UP000813463"/>
    </source>
</evidence>
<reference evidence="2" key="1">
    <citation type="journal article" date="2021" name="Nat. Commun.">
        <title>Genomic analyses provide insights into spinach domestication and the genetic basis of agronomic traits.</title>
        <authorList>
            <person name="Cai X."/>
            <person name="Sun X."/>
            <person name="Xu C."/>
            <person name="Sun H."/>
            <person name="Wang X."/>
            <person name="Ge C."/>
            <person name="Zhang Z."/>
            <person name="Wang Q."/>
            <person name="Fei Z."/>
            <person name="Jiao C."/>
            <person name="Wang Q."/>
        </authorList>
    </citation>
    <scope>NUCLEOTIDE SEQUENCE [LARGE SCALE GENOMIC DNA]</scope>
    <source>
        <strain evidence="2">cv. Varoflay</strain>
    </source>
</reference>
<accession>A0ABM3REF7</accession>
<protein>
    <submittedName>
        <fullName evidence="3">Uncharacterized protein</fullName>
    </submittedName>
</protein>
<feature type="region of interest" description="Disordered" evidence="1">
    <location>
        <begin position="46"/>
        <end position="74"/>
    </location>
</feature>
<evidence type="ECO:0000256" key="1">
    <source>
        <dbReference type="SAM" id="MobiDB-lite"/>
    </source>
</evidence>
<evidence type="ECO:0000313" key="3">
    <source>
        <dbReference type="RefSeq" id="XP_056693999.1"/>
    </source>
</evidence>
<proteinExistence type="predicted"/>
<dbReference type="RefSeq" id="XP_056693999.1">
    <property type="nucleotide sequence ID" value="XM_056838021.1"/>
</dbReference>
<keyword evidence="2" id="KW-1185">Reference proteome</keyword>
<reference evidence="3" key="2">
    <citation type="submission" date="2025-08" db="UniProtKB">
        <authorList>
            <consortium name="RefSeq"/>
        </authorList>
    </citation>
    <scope>IDENTIFICATION</scope>
    <source>
        <tissue evidence="3">Leaf</tissue>
    </source>
</reference>